<proteinExistence type="predicted"/>
<dbReference type="EMBL" id="JBHUOG010000001">
    <property type="protein sequence ID" value="MFD2792219.1"/>
    <property type="molecule type" value="Genomic_DNA"/>
</dbReference>
<dbReference type="Proteomes" id="UP001597479">
    <property type="component" value="Unassembled WGS sequence"/>
</dbReference>
<keyword evidence="2" id="KW-0812">Transmembrane</keyword>
<keyword evidence="2" id="KW-0472">Membrane</keyword>
<dbReference type="RefSeq" id="WP_377179640.1">
    <property type="nucleotide sequence ID" value="NZ_JBHUOG010000001.1"/>
</dbReference>
<sequence>MHERGPDERGRAEERSAEERSAGGRAADESAADRRSALVEHVAVALLAITAVLTAWSGFEASKWGGEMSISFSRASTQRIEAAREATTAEAARAVDLQVFGIWLEATAENNRALQEFSRERFTDHFAPAFDEWLATRPLKNPDAPRSPFALDSYVPPGEVEAQAADARADEYFADALADNRRGDNYTLLTVLFALVLFFGALSNRFSSERRSWTILAGAGVLLVVGVVFLIAFPKII</sequence>
<feature type="transmembrane region" description="Helical" evidence="2">
    <location>
        <begin position="38"/>
        <end position="59"/>
    </location>
</feature>
<comment type="caution">
    <text evidence="3">The sequence shown here is derived from an EMBL/GenBank/DDBJ whole genome shotgun (WGS) entry which is preliminary data.</text>
</comment>
<reference evidence="4" key="1">
    <citation type="journal article" date="2019" name="Int. J. Syst. Evol. Microbiol.">
        <title>The Global Catalogue of Microorganisms (GCM) 10K type strain sequencing project: providing services to taxonomists for standard genome sequencing and annotation.</title>
        <authorList>
            <consortium name="The Broad Institute Genomics Platform"/>
            <consortium name="The Broad Institute Genome Sequencing Center for Infectious Disease"/>
            <person name="Wu L."/>
            <person name="Ma J."/>
        </authorList>
    </citation>
    <scope>NUCLEOTIDE SEQUENCE [LARGE SCALE GENOMIC DNA]</scope>
    <source>
        <strain evidence="4">CCM 7044</strain>
    </source>
</reference>
<evidence type="ECO:0000313" key="3">
    <source>
        <dbReference type="EMBL" id="MFD2792219.1"/>
    </source>
</evidence>
<keyword evidence="4" id="KW-1185">Reference proteome</keyword>
<evidence type="ECO:0000313" key="4">
    <source>
        <dbReference type="Proteomes" id="UP001597479"/>
    </source>
</evidence>
<organism evidence="3 4">
    <name type="scientific">Promicromonospora vindobonensis</name>
    <dbReference type="NCBI Taxonomy" id="195748"/>
    <lineage>
        <taxon>Bacteria</taxon>
        <taxon>Bacillati</taxon>
        <taxon>Actinomycetota</taxon>
        <taxon>Actinomycetes</taxon>
        <taxon>Micrococcales</taxon>
        <taxon>Promicromonosporaceae</taxon>
        <taxon>Promicromonospora</taxon>
    </lineage>
</organism>
<protein>
    <recommendedName>
        <fullName evidence="5">DUF4337 domain-containing protein</fullName>
    </recommendedName>
</protein>
<feature type="region of interest" description="Disordered" evidence="1">
    <location>
        <begin position="1"/>
        <end position="31"/>
    </location>
</feature>
<evidence type="ECO:0008006" key="5">
    <source>
        <dbReference type="Google" id="ProtNLM"/>
    </source>
</evidence>
<feature type="transmembrane region" description="Helical" evidence="2">
    <location>
        <begin position="212"/>
        <end position="233"/>
    </location>
</feature>
<feature type="transmembrane region" description="Helical" evidence="2">
    <location>
        <begin position="186"/>
        <end position="206"/>
    </location>
</feature>
<evidence type="ECO:0000256" key="2">
    <source>
        <dbReference type="SAM" id="Phobius"/>
    </source>
</evidence>
<evidence type="ECO:0000256" key="1">
    <source>
        <dbReference type="SAM" id="MobiDB-lite"/>
    </source>
</evidence>
<accession>A0ABW5VKM2</accession>
<gene>
    <name evidence="3" type="ORF">ACFS27_01520</name>
</gene>
<keyword evidence="2" id="KW-1133">Transmembrane helix</keyword>
<name>A0ABW5VKM2_9MICO</name>